<feature type="compositionally biased region" description="Low complexity" evidence="1">
    <location>
        <begin position="140"/>
        <end position="154"/>
    </location>
</feature>
<evidence type="ECO:0000256" key="1">
    <source>
        <dbReference type="SAM" id="MobiDB-lite"/>
    </source>
</evidence>
<dbReference type="EMBL" id="JABSTR010001154">
    <property type="protein sequence ID" value="KAH9383546.1"/>
    <property type="molecule type" value="Genomic_DNA"/>
</dbReference>
<evidence type="ECO:0000313" key="3">
    <source>
        <dbReference type="Proteomes" id="UP000821853"/>
    </source>
</evidence>
<proteinExistence type="predicted"/>
<keyword evidence="3" id="KW-1185">Reference proteome</keyword>
<dbReference type="VEuPathDB" id="VectorBase:HLOH_046677"/>
<protein>
    <submittedName>
        <fullName evidence="2">Uncharacterized protein</fullName>
    </submittedName>
</protein>
<dbReference type="AlphaFoldDB" id="A0A9J6H8X4"/>
<evidence type="ECO:0000313" key="2">
    <source>
        <dbReference type="EMBL" id="KAH9383546.1"/>
    </source>
</evidence>
<organism evidence="2 3">
    <name type="scientific">Haemaphysalis longicornis</name>
    <name type="common">Bush tick</name>
    <dbReference type="NCBI Taxonomy" id="44386"/>
    <lineage>
        <taxon>Eukaryota</taxon>
        <taxon>Metazoa</taxon>
        <taxon>Ecdysozoa</taxon>
        <taxon>Arthropoda</taxon>
        <taxon>Chelicerata</taxon>
        <taxon>Arachnida</taxon>
        <taxon>Acari</taxon>
        <taxon>Parasitiformes</taxon>
        <taxon>Ixodida</taxon>
        <taxon>Ixodoidea</taxon>
        <taxon>Ixodidae</taxon>
        <taxon>Haemaphysalinae</taxon>
        <taxon>Haemaphysalis</taxon>
    </lineage>
</organism>
<feature type="region of interest" description="Disordered" evidence="1">
    <location>
        <begin position="1"/>
        <end position="161"/>
    </location>
</feature>
<accession>A0A9J6H8X4</accession>
<name>A0A9J6H8X4_HAELO</name>
<reference evidence="2 3" key="1">
    <citation type="journal article" date="2020" name="Cell">
        <title>Large-Scale Comparative Analyses of Tick Genomes Elucidate Their Genetic Diversity and Vector Capacities.</title>
        <authorList>
            <consortium name="Tick Genome and Microbiome Consortium (TIGMIC)"/>
            <person name="Jia N."/>
            <person name="Wang J."/>
            <person name="Shi W."/>
            <person name="Du L."/>
            <person name="Sun Y."/>
            <person name="Zhan W."/>
            <person name="Jiang J.F."/>
            <person name="Wang Q."/>
            <person name="Zhang B."/>
            <person name="Ji P."/>
            <person name="Bell-Sakyi L."/>
            <person name="Cui X.M."/>
            <person name="Yuan T.T."/>
            <person name="Jiang B.G."/>
            <person name="Yang W.F."/>
            <person name="Lam T.T."/>
            <person name="Chang Q.C."/>
            <person name="Ding S.J."/>
            <person name="Wang X.J."/>
            <person name="Zhu J.G."/>
            <person name="Ruan X.D."/>
            <person name="Zhao L."/>
            <person name="Wei J.T."/>
            <person name="Ye R.Z."/>
            <person name="Que T.C."/>
            <person name="Du C.H."/>
            <person name="Zhou Y.H."/>
            <person name="Cheng J.X."/>
            <person name="Dai P.F."/>
            <person name="Guo W.B."/>
            <person name="Han X.H."/>
            <person name="Huang E.J."/>
            <person name="Li L.F."/>
            <person name="Wei W."/>
            <person name="Gao Y.C."/>
            <person name="Liu J.Z."/>
            <person name="Shao H.Z."/>
            <person name="Wang X."/>
            <person name="Wang C.C."/>
            <person name="Yang T.C."/>
            <person name="Huo Q.B."/>
            <person name="Li W."/>
            <person name="Chen H.Y."/>
            <person name="Chen S.E."/>
            <person name="Zhou L.G."/>
            <person name="Ni X.B."/>
            <person name="Tian J.H."/>
            <person name="Sheng Y."/>
            <person name="Liu T."/>
            <person name="Pan Y.S."/>
            <person name="Xia L.Y."/>
            <person name="Li J."/>
            <person name="Zhao F."/>
            <person name="Cao W.C."/>
        </authorList>
    </citation>
    <scope>NUCLEOTIDE SEQUENCE [LARGE SCALE GENOMIC DNA]</scope>
    <source>
        <strain evidence="2">HaeL-2018</strain>
    </source>
</reference>
<sequence length="161" mass="17296">MIFRRNLARLTRQTARRRIADSPLHREHGNHRTRHSTAENGTAQARTLEEEEPPTKRARASSTTAGQPADNPRPPAVAGPSPKRLPLSAGGRAFSIAAHKAADDAPDAATPGNGTRPTTHQPHTSPLTPGSCKKTPPLPSTLTPPLYYTPNLTPENPQTHP</sequence>
<gene>
    <name evidence="2" type="ORF">HPB48_025118</name>
</gene>
<comment type="caution">
    <text evidence="2">The sequence shown here is derived from an EMBL/GenBank/DDBJ whole genome shotgun (WGS) entry which is preliminary data.</text>
</comment>
<feature type="compositionally biased region" description="Low complexity" evidence="1">
    <location>
        <begin position="1"/>
        <end position="13"/>
    </location>
</feature>
<dbReference type="Proteomes" id="UP000821853">
    <property type="component" value="Unassembled WGS sequence"/>
</dbReference>
<feature type="compositionally biased region" description="Polar residues" evidence="1">
    <location>
        <begin position="112"/>
        <end position="128"/>
    </location>
</feature>
<feature type="compositionally biased region" description="Basic and acidic residues" evidence="1">
    <location>
        <begin position="18"/>
        <end position="27"/>
    </location>
</feature>